<sequence length="289" mass="33217">MTKNFTSKFQIIREFMRHLKWPKRENKVYLRGGILSLLLFFSLPLIASPLKIAVLDTGFCPDKLSYSKNITFKESIDLTKSNHFDCKKLKNKNRRLHGNWVLERFLKELPSGHEIEITPFIIFDKYAKQNEVYWSRAFSKQNDYHLFIIAAGIKSTPQLENIKISIPIVVAGATLGRGIQYKSILWPQSQFKLPNVFTIGSYTPKDSDLPARPDYTLINPTQMKFFFEGGGANDSFKGTSRACAIASAKAIHHCYQELKKREPLATCLDKVKKKIEIFNDNEKVEVLSF</sequence>
<gene>
    <name evidence="1" type="ordered locus">BMS_1424</name>
</gene>
<dbReference type="PATRIC" id="fig|862908.3.peg.1356"/>
<dbReference type="SUPFAM" id="SSF52743">
    <property type="entry name" value="Subtilisin-like"/>
    <property type="match status" value="1"/>
</dbReference>
<dbReference type="InterPro" id="IPR036852">
    <property type="entry name" value="Peptidase_S8/S53_dom_sf"/>
</dbReference>
<evidence type="ECO:0000313" key="2">
    <source>
        <dbReference type="Proteomes" id="UP000008963"/>
    </source>
</evidence>
<dbReference type="STRING" id="862908.BMS_1424"/>
<dbReference type="KEGG" id="bmx:BMS_1424"/>
<organism evidence="1 2">
    <name type="scientific">Halobacteriovorax marinus (strain ATCC BAA-682 / DSM 15412 / SJ)</name>
    <name type="common">Bacteriovorax marinus</name>
    <dbReference type="NCBI Taxonomy" id="862908"/>
    <lineage>
        <taxon>Bacteria</taxon>
        <taxon>Pseudomonadati</taxon>
        <taxon>Bdellovibrionota</taxon>
        <taxon>Bacteriovoracia</taxon>
        <taxon>Bacteriovoracales</taxon>
        <taxon>Halobacteriovoraceae</taxon>
        <taxon>Halobacteriovorax</taxon>
    </lineage>
</organism>
<dbReference type="GO" id="GO:0004252">
    <property type="term" value="F:serine-type endopeptidase activity"/>
    <property type="evidence" value="ECO:0007669"/>
    <property type="project" value="InterPro"/>
</dbReference>
<accession>E1X060</accession>
<dbReference type="AlphaFoldDB" id="E1X060"/>
<dbReference type="EMBL" id="FQ312005">
    <property type="protein sequence ID" value="CBW26287.1"/>
    <property type="molecule type" value="Genomic_DNA"/>
</dbReference>
<reference evidence="2" key="1">
    <citation type="journal article" date="2013" name="ISME J.">
        <title>A small predatory core genome in the divergent marine Bacteriovorax marinus SJ and the terrestrial Bdellovibrio bacteriovorus.</title>
        <authorList>
            <person name="Crossman L.C."/>
            <person name="Chen H."/>
            <person name="Cerdeno-Tarraga A.M."/>
            <person name="Brooks K."/>
            <person name="Quail M.A."/>
            <person name="Pineiro S.A."/>
            <person name="Hobley L."/>
            <person name="Sockett R.E."/>
            <person name="Bentley S.D."/>
            <person name="Parkhill J."/>
            <person name="Williams H.N."/>
            <person name="Stine O.C."/>
        </authorList>
    </citation>
    <scope>NUCLEOTIDE SEQUENCE [LARGE SCALE GENOMIC DNA]</scope>
    <source>
        <strain evidence="2">ATCC BAA-682 / DSM 15412 / SJ</strain>
    </source>
</reference>
<name>E1X060_HALMS</name>
<dbReference type="GO" id="GO:0006508">
    <property type="term" value="P:proteolysis"/>
    <property type="evidence" value="ECO:0007669"/>
    <property type="project" value="InterPro"/>
</dbReference>
<protein>
    <submittedName>
        <fullName evidence="1">Membrane protein</fullName>
    </submittedName>
</protein>
<evidence type="ECO:0000313" key="1">
    <source>
        <dbReference type="EMBL" id="CBW26287.1"/>
    </source>
</evidence>
<dbReference type="Proteomes" id="UP000008963">
    <property type="component" value="Chromosome"/>
</dbReference>
<proteinExistence type="predicted"/>
<keyword evidence="2" id="KW-1185">Reference proteome</keyword>
<dbReference type="HOGENOM" id="CLU_962300_0_0_7"/>